<dbReference type="PANTHER" id="PTHR46795:SF3">
    <property type="entry name" value="ABC TRANSPORTER PERMEASE"/>
    <property type="match status" value="1"/>
</dbReference>
<feature type="domain" description="ABC3 transporter permease C-terminal" evidence="7">
    <location>
        <begin position="66"/>
        <end position="183"/>
    </location>
</feature>
<evidence type="ECO:0000259" key="7">
    <source>
        <dbReference type="Pfam" id="PF02687"/>
    </source>
</evidence>
<dbReference type="PIRSF" id="PIRSF018968">
    <property type="entry name" value="ABC_permease_BceB"/>
    <property type="match status" value="1"/>
</dbReference>
<feature type="transmembrane region" description="Helical" evidence="6">
    <location>
        <begin position="158"/>
        <end position="179"/>
    </location>
</feature>
<feature type="transmembrane region" description="Helical" evidence="6">
    <location>
        <begin position="285"/>
        <end position="306"/>
    </location>
</feature>
<dbReference type="InterPro" id="IPR027022">
    <property type="entry name" value="ABC_permease_BceB-typ"/>
</dbReference>
<keyword evidence="3 6" id="KW-0812">Transmembrane</keyword>
<feature type="transmembrane region" description="Helical" evidence="6">
    <location>
        <begin position="200"/>
        <end position="219"/>
    </location>
</feature>
<keyword evidence="9" id="KW-1185">Reference proteome</keyword>
<proteinExistence type="inferred from homology"/>
<feature type="transmembrane region" description="Helical" evidence="6">
    <location>
        <begin position="20"/>
        <end position="39"/>
    </location>
</feature>
<evidence type="ECO:0000256" key="4">
    <source>
        <dbReference type="ARBA" id="ARBA00022989"/>
    </source>
</evidence>
<evidence type="ECO:0000256" key="2">
    <source>
        <dbReference type="ARBA" id="ARBA00022475"/>
    </source>
</evidence>
<dbReference type="Proteomes" id="UP001281656">
    <property type="component" value="Unassembled WGS sequence"/>
</dbReference>
<dbReference type="EMBL" id="JARUJP010000002">
    <property type="protein sequence ID" value="MDW8800058.1"/>
    <property type="molecule type" value="Genomic_DNA"/>
</dbReference>
<feature type="transmembrane region" description="Helical" evidence="6">
    <location>
        <begin position="529"/>
        <end position="551"/>
    </location>
</feature>
<evidence type="ECO:0000313" key="8">
    <source>
        <dbReference type="EMBL" id="MDW8800058.1"/>
    </source>
</evidence>
<gene>
    <name evidence="8" type="ORF">P8V03_02685</name>
</gene>
<dbReference type="InterPro" id="IPR003838">
    <property type="entry name" value="ABC3_permease_C"/>
</dbReference>
<dbReference type="Pfam" id="PF02687">
    <property type="entry name" value="FtsX"/>
    <property type="match status" value="1"/>
</dbReference>
<comment type="similarity">
    <text evidence="6">Belongs to the ABC-4 integral membrane protein family.</text>
</comment>
<evidence type="ECO:0000313" key="9">
    <source>
        <dbReference type="Proteomes" id="UP001281656"/>
    </source>
</evidence>
<dbReference type="RefSeq" id="WP_318796685.1">
    <property type="nucleotide sequence ID" value="NZ_JARUJP010000002.1"/>
</dbReference>
<comment type="subcellular location">
    <subcellularLocation>
        <location evidence="1 6">Cell membrane</location>
        <topology evidence="1 6">Multi-pass membrane protein</topology>
    </subcellularLocation>
</comment>
<feature type="transmembrane region" description="Helical" evidence="6">
    <location>
        <begin position="616"/>
        <end position="636"/>
    </location>
</feature>
<name>A0ABU4JPM7_9CLOT</name>
<accession>A0ABU4JPM7</accession>
<reference evidence="8 9" key="1">
    <citation type="submission" date="2023-04" db="EMBL/GenBank/DDBJ databases">
        <title>Clostridium tannerae sp. nov., isolated from the fecal material of an alpaca.</title>
        <authorList>
            <person name="Miller S."/>
            <person name="Hendry M."/>
            <person name="King J."/>
            <person name="Sankaranarayanan K."/>
            <person name="Lawson P.A."/>
        </authorList>
    </citation>
    <scope>NUCLEOTIDE SEQUENCE [LARGE SCALE GENOMIC DNA]</scope>
    <source>
        <strain evidence="8 9">A1-XYC3</strain>
    </source>
</reference>
<feature type="transmembrane region" description="Helical" evidence="6">
    <location>
        <begin position="586"/>
        <end position="604"/>
    </location>
</feature>
<keyword evidence="4 6" id="KW-1133">Transmembrane helix</keyword>
<evidence type="ECO:0000256" key="1">
    <source>
        <dbReference type="ARBA" id="ARBA00004651"/>
    </source>
</evidence>
<sequence>MTLSNIVFKNIKGNLNKYVMYYLSNTLVVMIFFIFANFISNPQVESVDIMGSMGAMASQTMFLCEVVIVIFTMVFTMYSISSFLKSREKEFGLLSMFGLTKGQIRSYVMLENVIVSTAAIVTGLLLGIIFSKLFFMTITVLLALDIEIPLIISTKALIITLIVFIILFQGISFIVSYKIKSNNIIELLKGDRLPKPVPKFSKFKAIFSIILIAAGYILAAYSGAAIVLTMLPILILVIIGTYLLYSQFTVFFTNKLKVNKAIYYKGINIITLSQIIYKLRDNANILFIASILSAVTLTASVSVYSIQKNIIGSIEQNFPQDFNIVERGLNSHSVISPEEIEKTIKAYGHEIEYKNRIMLIEAANKERETSSVTNNKRDFYIMSNSDYNLMASQLRKKQIWLQNGEVLIHTYDITGRMGSKYFIDDSEYLTLTTNSEELKLKIKNEISGGIINDDNKNTNTAVVNDEVFNKIVTKVPNEKKLVYYGYNIKDWMNASEAVKEIEKMFPDNSKNSFTERVAKYLPIIRSMSLLLFIGTFISILFFISTSSILYFKIYSEIQNDRHEFMSLRKMGISNDEIKRVVGTQSAIMFLLPFVVALSHSIFAIKSLSNLLGDNLSGYFIVISLIYLALQLLYFVFARTIYNNQVNAWVR</sequence>
<evidence type="ECO:0000256" key="5">
    <source>
        <dbReference type="ARBA" id="ARBA00023136"/>
    </source>
</evidence>
<dbReference type="PANTHER" id="PTHR46795">
    <property type="entry name" value="ABC TRANSPORTER PERMEASE-RELATED-RELATED"/>
    <property type="match status" value="1"/>
</dbReference>
<keyword evidence="5 6" id="KW-0472">Membrane</keyword>
<dbReference type="InterPro" id="IPR052536">
    <property type="entry name" value="ABC-4_Integral_Memb_Prot"/>
</dbReference>
<organism evidence="8 9">
    <name type="scientific">Clostridium tanneri</name>
    <dbReference type="NCBI Taxonomy" id="3037988"/>
    <lineage>
        <taxon>Bacteria</taxon>
        <taxon>Bacillati</taxon>
        <taxon>Bacillota</taxon>
        <taxon>Clostridia</taxon>
        <taxon>Eubacteriales</taxon>
        <taxon>Clostridiaceae</taxon>
        <taxon>Clostridium</taxon>
    </lineage>
</organism>
<evidence type="ECO:0000256" key="3">
    <source>
        <dbReference type="ARBA" id="ARBA00022692"/>
    </source>
</evidence>
<evidence type="ECO:0000256" key="6">
    <source>
        <dbReference type="PIRNR" id="PIRNR018968"/>
    </source>
</evidence>
<feature type="transmembrane region" description="Helical" evidence="6">
    <location>
        <begin position="225"/>
        <end position="245"/>
    </location>
</feature>
<feature type="transmembrane region" description="Helical" evidence="6">
    <location>
        <begin position="60"/>
        <end position="84"/>
    </location>
</feature>
<protein>
    <submittedName>
        <fullName evidence="8">ABC transporter permease</fullName>
    </submittedName>
</protein>
<keyword evidence="6" id="KW-0813">Transport</keyword>
<comment type="caution">
    <text evidence="8">The sequence shown here is derived from an EMBL/GenBank/DDBJ whole genome shotgun (WGS) entry which is preliminary data.</text>
</comment>
<keyword evidence="2 6" id="KW-1003">Cell membrane</keyword>